<keyword evidence="1" id="KW-1133">Transmembrane helix</keyword>
<feature type="transmembrane region" description="Helical" evidence="1">
    <location>
        <begin position="296"/>
        <end position="318"/>
    </location>
</feature>
<keyword evidence="3" id="KW-1185">Reference proteome</keyword>
<feature type="transmembrane region" description="Helical" evidence="1">
    <location>
        <begin position="184"/>
        <end position="201"/>
    </location>
</feature>
<comment type="caution">
    <text evidence="2">The sequence shown here is derived from an EMBL/GenBank/DDBJ whole genome shotgun (WGS) entry which is preliminary data.</text>
</comment>
<feature type="transmembrane region" description="Helical" evidence="1">
    <location>
        <begin position="160"/>
        <end position="178"/>
    </location>
</feature>
<dbReference type="EMBL" id="JAQMUC010000041">
    <property type="protein sequence ID" value="MDB9535734.1"/>
    <property type="molecule type" value="Genomic_DNA"/>
</dbReference>
<evidence type="ECO:0000313" key="2">
    <source>
        <dbReference type="EMBL" id="MDB9535734.1"/>
    </source>
</evidence>
<proteinExistence type="predicted"/>
<name>A0ABT5AFT6_9CYAN</name>
<feature type="transmembrane region" description="Helical" evidence="1">
    <location>
        <begin position="20"/>
        <end position="42"/>
    </location>
</feature>
<keyword evidence="1" id="KW-0472">Membrane</keyword>
<evidence type="ECO:0000256" key="1">
    <source>
        <dbReference type="SAM" id="Phobius"/>
    </source>
</evidence>
<dbReference type="RefSeq" id="WP_271795627.1">
    <property type="nucleotide sequence ID" value="NZ_JAQMUC010000041.1"/>
</dbReference>
<feature type="transmembrane region" description="Helical" evidence="1">
    <location>
        <begin position="48"/>
        <end position="68"/>
    </location>
</feature>
<feature type="transmembrane region" description="Helical" evidence="1">
    <location>
        <begin position="130"/>
        <end position="148"/>
    </location>
</feature>
<organism evidence="2 3">
    <name type="scientific">Dolichospermum planctonicum CS-1226</name>
    <dbReference type="NCBI Taxonomy" id="3021751"/>
    <lineage>
        <taxon>Bacteria</taxon>
        <taxon>Bacillati</taxon>
        <taxon>Cyanobacteriota</taxon>
        <taxon>Cyanophyceae</taxon>
        <taxon>Nostocales</taxon>
        <taxon>Aphanizomenonaceae</taxon>
        <taxon>Dolichospermum</taxon>
        <taxon>Dolichospermum planctonicum</taxon>
    </lineage>
</organism>
<evidence type="ECO:0008006" key="4">
    <source>
        <dbReference type="Google" id="ProtNLM"/>
    </source>
</evidence>
<accession>A0ABT5AFT6</accession>
<gene>
    <name evidence="2" type="ORF">PN451_07760</name>
</gene>
<feature type="transmembrane region" description="Helical" evidence="1">
    <location>
        <begin position="213"/>
        <end position="234"/>
    </location>
</feature>
<dbReference type="Proteomes" id="UP001211249">
    <property type="component" value="Unassembled WGS sequence"/>
</dbReference>
<feature type="transmembrane region" description="Helical" evidence="1">
    <location>
        <begin position="348"/>
        <end position="366"/>
    </location>
</feature>
<protein>
    <recommendedName>
        <fullName evidence="4">O-antigen polymerase</fullName>
    </recommendedName>
</protein>
<feature type="transmembrane region" description="Helical" evidence="1">
    <location>
        <begin position="325"/>
        <end position="342"/>
    </location>
</feature>
<sequence length="381" mass="43056">MSKQIYQCVVLHNLAINIEFCITSFILVLFSITYFPVVIGYGLIDTPLLLAISLPIIGYVIGYSINFVNSPEQIEKVFSYAVFSVIFGGIAFVFLSFIKLQGFALISIVANRSLPNFWNPSADSINGPGLDLYVGLAVSLLPYLLYRNNIASKNSDNKRLIIILFLIVILGLSLSISLQGRKALSSVIIAFLFLSLLRFLYSITNKKNTIEKSIKIIFTFLIGIGLMFISGYFMEFLYDTGLFNRFKEEGVDTPRYQLWGEVLDNLPYHLDGGRQFKISAAFAHNLWLDVFYDGGIIPMILLLLFHALHIQPIIKIFFSKKPQNVIYMVSCITVSLLSGFQFEPVIQSSQIFFSISCFFIGLFMKLSQIPDKISRQLKVHT</sequence>
<evidence type="ECO:0000313" key="3">
    <source>
        <dbReference type="Proteomes" id="UP001211249"/>
    </source>
</evidence>
<reference evidence="2 3" key="1">
    <citation type="submission" date="2023-01" db="EMBL/GenBank/DDBJ databases">
        <title>Genomes from the Australian National Cyanobacteria Reference Collection.</title>
        <authorList>
            <person name="Willis A."/>
            <person name="Lee E.M.F."/>
        </authorList>
    </citation>
    <scope>NUCLEOTIDE SEQUENCE [LARGE SCALE GENOMIC DNA]</scope>
    <source>
        <strain evidence="2 3">CS-1226</strain>
    </source>
</reference>
<keyword evidence="1" id="KW-0812">Transmembrane</keyword>
<feature type="transmembrane region" description="Helical" evidence="1">
    <location>
        <begin position="80"/>
        <end position="110"/>
    </location>
</feature>